<feature type="transmembrane region" description="Helical" evidence="2">
    <location>
        <begin position="44"/>
        <end position="71"/>
    </location>
</feature>
<dbReference type="GeneID" id="38139838"/>
<protein>
    <submittedName>
        <fullName evidence="3">Uncharacterized protein</fullName>
    </submittedName>
</protein>
<gene>
    <name evidence="3" type="ORF">BDQ94DRAFT_170413</name>
</gene>
<dbReference type="EMBL" id="KZ852047">
    <property type="protein sequence ID" value="RDH33252.1"/>
    <property type="molecule type" value="Genomic_DNA"/>
</dbReference>
<dbReference type="RefSeq" id="XP_026626274.1">
    <property type="nucleotide sequence ID" value="XM_026771482.1"/>
</dbReference>
<proteinExistence type="predicted"/>
<feature type="region of interest" description="Disordered" evidence="1">
    <location>
        <begin position="93"/>
        <end position="119"/>
    </location>
</feature>
<sequence length="140" mass="14914">MASSKSARVGLSVGLSKAAALIDPHSAPRVAGRGAMLMTGLSLQYASFASIMAAFFLGGIGVGWTYLVVVITVSQALPHSLVHLHQQAERSQLTNKSGKEWNNQDSKSGSLTSQLPNRVNRNDSHGSLVTYLVPMLRIIL</sequence>
<organism evidence="3 4">
    <name type="scientific">Aspergillus welwitschiae</name>
    <dbReference type="NCBI Taxonomy" id="1341132"/>
    <lineage>
        <taxon>Eukaryota</taxon>
        <taxon>Fungi</taxon>
        <taxon>Dikarya</taxon>
        <taxon>Ascomycota</taxon>
        <taxon>Pezizomycotina</taxon>
        <taxon>Eurotiomycetes</taxon>
        <taxon>Eurotiomycetidae</taxon>
        <taxon>Eurotiales</taxon>
        <taxon>Aspergillaceae</taxon>
        <taxon>Aspergillus</taxon>
        <taxon>Aspergillus subgen. Circumdati</taxon>
    </lineage>
</organism>
<keyword evidence="2" id="KW-1133">Transmembrane helix</keyword>
<evidence type="ECO:0000313" key="3">
    <source>
        <dbReference type="EMBL" id="RDH33252.1"/>
    </source>
</evidence>
<accession>A0A3F3Q2N0</accession>
<name>A0A3F3Q2N0_9EURO</name>
<keyword evidence="2" id="KW-0472">Membrane</keyword>
<evidence type="ECO:0000256" key="2">
    <source>
        <dbReference type="SAM" id="Phobius"/>
    </source>
</evidence>
<evidence type="ECO:0000256" key="1">
    <source>
        <dbReference type="SAM" id="MobiDB-lite"/>
    </source>
</evidence>
<dbReference type="Proteomes" id="UP000253729">
    <property type="component" value="Unassembled WGS sequence"/>
</dbReference>
<reference evidence="3 4" key="1">
    <citation type="submission" date="2018-07" db="EMBL/GenBank/DDBJ databases">
        <title>The genomes of Aspergillus section Nigri reveals drivers in fungal speciation.</title>
        <authorList>
            <consortium name="DOE Joint Genome Institute"/>
            <person name="Vesth T.C."/>
            <person name="Nybo J."/>
            <person name="Theobald S."/>
            <person name="Brandl J."/>
            <person name="Frisvad J.C."/>
            <person name="Nielsen K.F."/>
            <person name="Lyhne E.K."/>
            <person name="Kogle M.E."/>
            <person name="Kuo A."/>
            <person name="Riley R."/>
            <person name="Clum A."/>
            <person name="Nolan M."/>
            <person name="Lipzen A."/>
            <person name="Salamov A."/>
            <person name="Henrissat B."/>
            <person name="Wiebenga A."/>
            <person name="De vries R.P."/>
            <person name="Grigoriev I.V."/>
            <person name="Mortensen U.H."/>
            <person name="Andersen M.R."/>
            <person name="Baker S.E."/>
        </authorList>
    </citation>
    <scope>NUCLEOTIDE SEQUENCE [LARGE SCALE GENOMIC DNA]</scope>
    <source>
        <strain evidence="3 4">CBS 139.54b</strain>
    </source>
</reference>
<keyword evidence="2" id="KW-0812">Transmembrane</keyword>
<dbReference type="AlphaFoldDB" id="A0A3F3Q2N0"/>
<evidence type="ECO:0000313" key="4">
    <source>
        <dbReference type="Proteomes" id="UP000253729"/>
    </source>
</evidence>
<keyword evidence="4" id="KW-1185">Reference proteome</keyword>